<dbReference type="Pfam" id="PF01223">
    <property type="entry name" value="Endonuclease_NS"/>
    <property type="match status" value="1"/>
</dbReference>
<evidence type="ECO:0000313" key="5">
    <source>
        <dbReference type="Proteomes" id="UP001501920"/>
    </source>
</evidence>
<dbReference type="InterPro" id="IPR044929">
    <property type="entry name" value="DNA/RNA_non-sp_Endonuclease_sf"/>
</dbReference>
<dbReference type="SUPFAM" id="SSF54060">
    <property type="entry name" value="His-Me finger endonucleases"/>
    <property type="match status" value="1"/>
</dbReference>
<dbReference type="GeneID" id="108439103"/>
<dbReference type="GO" id="GO:0046872">
    <property type="term" value="F:metal ion binding"/>
    <property type="evidence" value="ECO:0007669"/>
    <property type="project" value="InterPro"/>
</dbReference>
<evidence type="ECO:0000313" key="4">
    <source>
        <dbReference type="Ensembl" id="ENSPNAP00000009298.1"/>
    </source>
</evidence>
<organism evidence="4 5">
    <name type="scientific">Pygocentrus nattereri</name>
    <name type="common">Red-bellied piranha</name>
    <dbReference type="NCBI Taxonomy" id="42514"/>
    <lineage>
        <taxon>Eukaryota</taxon>
        <taxon>Metazoa</taxon>
        <taxon>Chordata</taxon>
        <taxon>Craniata</taxon>
        <taxon>Vertebrata</taxon>
        <taxon>Euteleostomi</taxon>
        <taxon>Actinopterygii</taxon>
        <taxon>Neopterygii</taxon>
        <taxon>Teleostei</taxon>
        <taxon>Ostariophysi</taxon>
        <taxon>Characiformes</taxon>
        <taxon>Characoidei</taxon>
        <taxon>Pygocentrus</taxon>
    </lineage>
</organism>
<dbReference type="Ensembl" id="ENSPNAT00000015625.2">
    <property type="protein sequence ID" value="ENSPNAP00000009298.1"/>
    <property type="gene ID" value="ENSPNAG00000014808.2"/>
</dbReference>
<dbReference type="STRING" id="42514.ENSPNAP00000009298"/>
<dbReference type="InterPro" id="IPR001604">
    <property type="entry name" value="Endo_G_ENPP1-like_dom"/>
</dbReference>
<dbReference type="OrthoDB" id="69221at2759"/>
<sequence length="271" mass="29943">MVIMNLFTLVLLLLTLSRCSSEVVNSSTQTCPQFFADPGGALSPPTVFPGNNYKEICQILGNTYEYATLYDTANRIPVYSAYRFNGYTQCTRQSNWYIEPQLENINYSKKMATESSVTNIQNQAVNDDYANSGYDRGHLAPVLHATSQSCSDATFTLTNAAPQDKSFNRGQWRITEKAVADTLVQNCKGNSAYIVTGVVPGTGKLKNRVRIPSYFWTAYCCLDNNQQVKAASGFLGQNKNVPVQEMSIKNLDTMLSGLYGPVFNVFGGKCN</sequence>
<dbReference type="OMA" id="CASMSEV"/>
<dbReference type="InterPro" id="IPR020821">
    <property type="entry name" value="ENPP1-3/EXOG-like_nuc-like"/>
</dbReference>
<dbReference type="GO" id="GO:0016787">
    <property type="term" value="F:hydrolase activity"/>
    <property type="evidence" value="ECO:0007669"/>
    <property type="project" value="InterPro"/>
</dbReference>
<evidence type="ECO:0000259" key="2">
    <source>
        <dbReference type="SMART" id="SM00477"/>
    </source>
</evidence>
<dbReference type="RefSeq" id="XP_017572797.1">
    <property type="nucleotide sequence ID" value="XM_017717308.2"/>
</dbReference>
<evidence type="ECO:0000259" key="3">
    <source>
        <dbReference type="SMART" id="SM00892"/>
    </source>
</evidence>
<dbReference type="GeneTree" id="ENSGT01030000234592"/>
<feature type="domain" description="DNA/RNA non-specific endonuclease/pyrophosphatase/phosphodiesterase" evidence="3">
    <location>
        <begin position="62"/>
        <end position="261"/>
    </location>
</feature>
<dbReference type="InterPro" id="IPR044925">
    <property type="entry name" value="His-Me_finger_sf"/>
</dbReference>
<name>A0A3B4CCP5_PYGNA</name>
<feature type="chain" id="PRO_5017220763" description="Endonuclease" evidence="1">
    <location>
        <begin position="22"/>
        <end position="271"/>
    </location>
</feature>
<dbReference type="PANTHER" id="PTHR21472">
    <property type="entry name" value="ENDONUCLEASE DOMAIN-CONTAINING 1 PROTEIN ENDOD1"/>
    <property type="match status" value="1"/>
</dbReference>
<reference evidence="4" key="3">
    <citation type="submission" date="2025-09" db="UniProtKB">
        <authorList>
            <consortium name="Ensembl"/>
        </authorList>
    </citation>
    <scope>IDENTIFICATION</scope>
</reference>
<dbReference type="SMART" id="SM00477">
    <property type="entry name" value="NUC"/>
    <property type="match status" value="1"/>
</dbReference>
<dbReference type="InterPro" id="IPR039015">
    <property type="entry name" value="ENDOD1"/>
</dbReference>
<dbReference type="PANTHER" id="PTHR21472:SF30">
    <property type="entry name" value="ENDONUCLEASE DOMAIN-CONTAINING 1 PROTEIN-RELATED"/>
    <property type="match status" value="1"/>
</dbReference>
<proteinExistence type="predicted"/>
<evidence type="ECO:0008006" key="6">
    <source>
        <dbReference type="Google" id="ProtNLM"/>
    </source>
</evidence>
<evidence type="ECO:0000256" key="1">
    <source>
        <dbReference type="SAM" id="SignalP"/>
    </source>
</evidence>
<dbReference type="SMART" id="SM00892">
    <property type="entry name" value="Endonuclease_NS"/>
    <property type="match status" value="1"/>
</dbReference>
<feature type="domain" description="ENPP1-3/EXOG-like endonuclease/phosphodiesterase" evidence="2">
    <location>
        <begin position="63"/>
        <end position="264"/>
    </location>
</feature>
<reference evidence="4" key="2">
    <citation type="submission" date="2025-08" db="UniProtKB">
        <authorList>
            <consortium name="Ensembl"/>
        </authorList>
    </citation>
    <scope>IDENTIFICATION</scope>
</reference>
<accession>A0A3B4CCP5</accession>
<feature type="signal peptide" evidence="1">
    <location>
        <begin position="1"/>
        <end position="21"/>
    </location>
</feature>
<dbReference type="RefSeq" id="XP_017572798.1">
    <property type="nucleotide sequence ID" value="XM_017717309.2"/>
</dbReference>
<dbReference type="Proteomes" id="UP001501920">
    <property type="component" value="Chromosome 12"/>
</dbReference>
<keyword evidence="1" id="KW-0732">Signal</keyword>
<protein>
    <recommendedName>
        <fullName evidence="6">Endonuclease</fullName>
    </recommendedName>
</protein>
<keyword evidence="5" id="KW-1185">Reference proteome</keyword>
<reference evidence="4 5" key="1">
    <citation type="submission" date="2020-10" db="EMBL/GenBank/DDBJ databases">
        <title>Pygocentrus nattereri (red-bellied piranha) genome, fPygNat1, primary haplotype.</title>
        <authorList>
            <person name="Myers G."/>
            <person name="Meyer A."/>
            <person name="Karagic N."/>
            <person name="Pippel M."/>
            <person name="Winkler S."/>
            <person name="Tracey A."/>
            <person name="Wood J."/>
            <person name="Formenti G."/>
            <person name="Howe K."/>
            <person name="Fedrigo O."/>
            <person name="Jarvis E.D."/>
        </authorList>
    </citation>
    <scope>NUCLEOTIDE SEQUENCE [LARGE SCALE GENOMIC DNA]</scope>
</reference>
<dbReference type="AlphaFoldDB" id="A0A3B4CCP5"/>
<dbReference type="Gene3D" id="3.40.570.10">
    <property type="entry name" value="Extracellular Endonuclease, subunit A"/>
    <property type="match status" value="1"/>
</dbReference>
<dbReference type="GO" id="GO:0003676">
    <property type="term" value="F:nucleic acid binding"/>
    <property type="evidence" value="ECO:0007669"/>
    <property type="project" value="InterPro"/>
</dbReference>